<evidence type="ECO:0000256" key="1">
    <source>
        <dbReference type="ARBA" id="ARBA00022679"/>
    </source>
</evidence>
<keyword evidence="5" id="KW-1185">Reference proteome</keyword>
<dbReference type="RefSeq" id="WP_116187268.1">
    <property type="nucleotide sequence ID" value="NZ_QTTN01000001.1"/>
</dbReference>
<evidence type="ECO:0000313" key="5">
    <source>
        <dbReference type="Proteomes" id="UP000256304"/>
    </source>
</evidence>
<dbReference type="OrthoDB" id="9789053at2"/>
<dbReference type="Pfam" id="PF13508">
    <property type="entry name" value="Acetyltransf_7"/>
    <property type="match status" value="1"/>
</dbReference>
<proteinExistence type="predicted"/>
<evidence type="ECO:0000259" key="3">
    <source>
        <dbReference type="PROSITE" id="PS51186"/>
    </source>
</evidence>
<dbReference type="PANTHER" id="PTHR43877:SF2">
    <property type="entry name" value="AMINOALKYLPHOSPHONATE N-ACETYLTRANSFERASE-RELATED"/>
    <property type="match status" value="1"/>
</dbReference>
<dbReference type="InterPro" id="IPR050832">
    <property type="entry name" value="Bact_Acetyltransf"/>
</dbReference>
<protein>
    <submittedName>
        <fullName evidence="4">Acetyltransferase (GNAT) family protein</fullName>
    </submittedName>
</protein>
<gene>
    <name evidence="4" type="ORF">A8990_101354</name>
</gene>
<comment type="caution">
    <text evidence="4">The sequence shown here is derived from an EMBL/GenBank/DDBJ whole genome shotgun (WGS) entry which is preliminary data.</text>
</comment>
<dbReference type="InterPro" id="IPR016181">
    <property type="entry name" value="Acyl_CoA_acyltransferase"/>
</dbReference>
<evidence type="ECO:0000256" key="2">
    <source>
        <dbReference type="ARBA" id="ARBA00023315"/>
    </source>
</evidence>
<keyword evidence="1 4" id="KW-0808">Transferase</keyword>
<keyword evidence="2" id="KW-0012">Acyltransferase</keyword>
<evidence type="ECO:0000313" key="4">
    <source>
        <dbReference type="EMBL" id="REE94558.1"/>
    </source>
</evidence>
<name>A0A3D9SF54_9BACL</name>
<dbReference type="EMBL" id="QTTN01000001">
    <property type="protein sequence ID" value="REE94558.1"/>
    <property type="molecule type" value="Genomic_DNA"/>
</dbReference>
<dbReference type="PROSITE" id="PS51186">
    <property type="entry name" value="GNAT"/>
    <property type="match status" value="1"/>
</dbReference>
<dbReference type="Gene3D" id="3.40.630.30">
    <property type="match status" value="1"/>
</dbReference>
<dbReference type="PANTHER" id="PTHR43877">
    <property type="entry name" value="AMINOALKYLPHOSPHONATE N-ACETYLTRANSFERASE-RELATED-RELATED"/>
    <property type="match status" value="1"/>
</dbReference>
<dbReference type="Proteomes" id="UP000256304">
    <property type="component" value="Unassembled WGS sequence"/>
</dbReference>
<dbReference type="InterPro" id="IPR000182">
    <property type="entry name" value="GNAT_dom"/>
</dbReference>
<organism evidence="4 5">
    <name type="scientific">Paenibacillus taihuensis</name>
    <dbReference type="NCBI Taxonomy" id="1156355"/>
    <lineage>
        <taxon>Bacteria</taxon>
        <taxon>Bacillati</taxon>
        <taxon>Bacillota</taxon>
        <taxon>Bacilli</taxon>
        <taxon>Bacillales</taxon>
        <taxon>Paenibacillaceae</taxon>
        <taxon>Paenibacillus</taxon>
    </lineage>
</organism>
<dbReference type="SUPFAM" id="SSF55729">
    <property type="entry name" value="Acyl-CoA N-acyltransferases (Nat)"/>
    <property type="match status" value="1"/>
</dbReference>
<feature type="domain" description="N-acetyltransferase" evidence="3">
    <location>
        <begin position="2"/>
        <end position="154"/>
    </location>
</feature>
<reference evidence="4 5" key="1">
    <citation type="submission" date="2018-08" db="EMBL/GenBank/DDBJ databases">
        <title>Genomic Encyclopedia of Type Strains, Phase III (KMG-III): the genomes of soil and plant-associated and newly described type strains.</title>
        <authorList>
            <person name="Whitman W."/>
        </authorList>
    </citation>
    <scope>NUCLEOTIDE SEQUENCE [LARGE SCALE GENOMIC DNA]</scope>
    <source>
        <strain evidence="4 5">CGMCC 1.10966</strain>
    </source>
</reference>
<accession>A0A3D9SF54</accession>
<dbReference type="CDD" id="cd04301">
    <property type="entry name" value="NAT_SF"/>
    <property type="match status" value="1"/>
</dbReference>
<sequence length="157" mass="18442">MITIEQLQDQSREFIDRAIQYYWSQWGTGQNLAFYRDCIDHSLTSEVDVPKFYVALDGEKFVGMCALLRNDLISRQDLYPWLACLFVDPAYRGQQLGSRLMEHVQREAAARGYRELYLSTTLNDYYERYGWIYAAIGYYSYGGKSKIYKKCLIDSID</sequence>
<dbReference type="AlphaFoldDB" id="A0A3D9SF54"/>
<dbReference type="GO" id="GO:0016747">
    <property type="term" value="F:acyltransferase activity, transferring groups other than amino-acyl groups"/>
    <property type="evidence" value="ECO:0007669"/>
    <property type="project" value="InterPro"/>
</dbReference>